<organism evidence="1 2">
    <name type="scientific">Vaccinium darrowii</name>
    <dbReference type="NCBI Taxonomy" id="229202"/>
    <lineage>
        <taxon>Eukaryota</taxon>
        <taxon>Viridiplantae</taxon>
        <taxon>Streptophyta</taxon>
        <taxon>Embryophyta</taxon>
        <taxon>Tracheophyta</taxon>
        <taxon>Spermatophyta</taxon>
        <taxon>Magnoliopsida</taxon>
        <taxon>eudicotyledons</taxon>
        <taxon>Gunneridae</taxon>
        <taxon>Pentapetalae</taxon>
        <taxon>asterids</taxon>
        <taxon>Ericales</taxon>
        <taxon>Ericaceae</taxon>
        <taxon>Vaccinioideae</taxon>
        <taxon>Vaccinieae</taxon>
        <taxon>Vaccinium</taxon>
    </lineage>
</organism>
<dbReference type="Proteomes" id="UP000828048">
    <property type="component" value="Chromosome 5"/>
</dbReference>
<evidence type="ECO:0000313" key="1">
    <source>
        <dbReference type="EMBL" id="KAH7845979.1"/>
    </source>
</evidence>
<protein>
    <submittedName>
        <fullName evidence="1">Uncharacterized protein</fullName>
    </submittedName>
</protein>
<proteinExistence type="predicted"/>
<comment type="caution">
    <text evidence="1">The sequence shown here is derived from an EMBL/GenBank/DDBJ whole genome shotgun (WGS) entry which is preliminary data.</text>
</comment>
<evidence type="ECO:0000313" key="2">
    <source>
        <dbReference type="Proteomes" id="UP000828048"/>
    </source>
</evidence>
<gene>
    <name evidence="1" type="ORF">Vadar_008299</name>
</gene>
<name>A0ACB7XXG6_9ERIC</name>
<dbReference type="EMBL" id="CM037155">
    <property type="protein sequence ID" value="KAH7845979.1"/>
    <property type="molecule type" value="Genomic_DNA"/>
</dbReference>
<reference evidence="1 2" key="1">
    <citation type="journal article" date="2021" name="Hortic Res">
        <title>High-quality reference genome and annotation aids understanding of berry development for evergreen blueberry (Vaccinium darrowii).</title>
        <authorList>
            <person name="Yu J."/>
            <person name="Hulse-Kemp A.M."/>
            <person name="Babiker E."/>
            <person name="Staton M."/>
        </authorList>
    </citation>
    <scope>NUCLEOTIDE SEQUENCE [LARGE SCALE GENOMIC DNA]</scope>
    <source>
        <strain evidence="2">cv. NJ 8807/NJ 8810</strain>
        <tissue evidence="1">Young leaf</tissue>
    </source>
</reference>
<keyword evidence="2" id="KW-1185">Reference proteome</keyword>
<sequence>MTKLIETIFSYDGDAFLAGIVFLLLVILFVLLLHIYAQWFLAHSRHRRITGSATVSHVLAPTPLRHINSLTFNATLFTSPAEGVDASVIALIPLFVYDSVVDQKNGLECVICLSLFEDQEVGRKLPNCGHEFHVECIDMWLSSHSNCPICRRDGVGFEGVDKVAEIDSKSSNGVVSEESELGIVVEAVDSFENGNGVKGRSDSSSAVLSSSSSLSSQVAAMCGSFKRMVSRDMCDRKIHPSSSNFQEPED</sequence>
<accession>A0ACB7XXG6</accession>